<sequence>MKTLTTILLLMACLWPAQSRAQHTAPGSLEHFGQQPEPEAPAPEPVEQVDDTVTQEATYSILGKPMEPGEFRQFNWQLETAMAGLSVPTPVLVARGRFPGPTLCLVAAVHGDELNGVEIVRRIMFDLDRENLHGIVVGIPIANAFGFLRGSRYLPDRRDLNRFFPGQPSGSMASRFAHALFGEVIRDCHVLVDIHTGSFNRTNLPQLRADLGQPDVVDLSRQFGDIVVLHSEGPKGSLRGAATAIGIPAVTMEAGGPSQFQATAVDAGVDAIGALLDRLDMVKQFRLFRDPQPVFYESDWVRAESGGILLGEVELGDEVLKGQRLGTVTDPIENRRETLYAPYTGRILGMALNQVVMPGFAAFHIGRATTGTGGPPSPSAGEDPDGVAPGDTSPGDDRGGE</sequence>
<evidence type="ECO:0000256" key="5">
    <source>
        <dbReference type="SAM" id="MobiDB-lite"/>
    </source>
</evidence>
<keyword evidence="6" id="KW-0732">Signal</keyword>
<evidence type="ECO:0000256" key="1">
    <source>
        <dbReference type="ARBA" id="ARBA00001947"/>
    </source>
</evidence>
<dbReference type="Pfam" id="PF24827">
    <property type="entry name" value="AstE_AspA_cat"/>
    <property type="match status" value="1"/>
</dbReference>
<dbReference type="AlphaFoldDB" id="A0A5N0TDF0"/>
<evidence type="ECO:0000256" key="3">
    <source>
        <dbReference type="ARBA" id="ARBA00022801"/>
    </source>
</evidence>
<evidence type="ECO:0000259" key="7">
    <source>
        <dbReference type="Pfam" id="PF24827"/>
    </source>
</evidence>
<feature type="region of interest" description="Disordered" evidence="5">
    <location>
        <begin position="368"/>
        <end position="401"/>
    </location>
</feature>
<evidence type="ECO:0000256" key="2">
    <source>
        <dbReference type="ARBA" id="ARBA00022723"/>
    </source>
</evidence>
<evidence type="ECO:0000313" key="8">
    <source>
        <dbReference type="EMBL" id="KAA9132718.1"/>
    </source>
</evidence>
<comment type="cofactor">
    <cofactor evidence="1">
        <name>Zn(2+)</name>
        <dbReference type="ChEBI" id="CHEBI:29105"/>
    </cofactor>
</comment>
<keyword evidence="3" id="KW-0378">Hydrolase</keyword>
<dbReference type="Gene3D" id="3.40.630.10">
    <property type="entry name" value="Zn peptidases"/>
    <property type="match status" value="1"/>
</dbReference>
<feature type="region of interest" description="Disordered" evidence="5">
    <location>
        <begin position="24"/>
        <end position="47"/>
    </location>
</feature>
<accession>A0A5N0TDF0</accession>
<protein>
    <submittedName>
        <fullName evidence="8">Succinylglutamate desuccinylase/aspartoacylase family protein</fullName>
    </submittedName>
</protein>
<dbReference type="GO" id="GO:0016788">
    <property type="term" value="F:hydrolase activity, acting on ester bonds"/>
    <property type="evidence" value="ECO:0007669"/>
    <property type="project" value="InterPro"/>
</dbReference>
<evidence type="ECO:0000313" key="9">
    <source>
        <dbReference type="Proteomes" id="UP000325372"/>
    </source>
</evidence>
<dbReference type="GO" id="GO:0046872">
    <property type="term" value="F:metal ion binding"/>
    <property type="evidence" value="ECO:0007669"/>
    <property type="project" value="UniProtKB-KW"/>
</dbReference>
<comment type="caution">
    <text evidence="8">The sequence shown here is derived from an EMBL/GenBank/DDBJ whole genome shotgun (WGS) entry which is preliminary data.</text>
</comment>
<keyword evidence="4" id="KW-0862">Zinc</keyword>
<gene>
    <name evidence="8" type="ORF">F3N42_05760</name>
</gene>
<dbReference type="PANTHER" id="PTHR37326">
    <property type="entry name" value="BLL3975 PROTEIN"/>
    <property type="match status" value="1"/>
</dbReference>
<keyword evidence="2" id="KW-0479">Metal-binding</keyword>
<dbReference type="Proteomes" id="UP000325372">
    <property type="component" value="Unassembled WGS sequence"/>
</dbReference>
<organism evidence="8 9">
    <name type="scientific">Marinihelvus fidelis</name>
    <dbReference type="NCBI Taxonomy" id="2613842"/>
    <lineage>
        <taxon>Bacteria</taxon>
        <taxon>Pseudomonadati</taxon>
        <taxon>Pseudomonadota</taxon>
        <taxon>Gammaproteobacteria</taxon>
        <taxon>Chromatiales</taxon>
        <taxon>Wenzhouxiangellaceae</taxon>
        <taxon>Marinihelvus</taxon>
    </lineage>
</organism>
<feature type="signal peptide" evidence="6">
    <location>
        <begin position="1"/>
        <end position="21"/>
    </location>
</feature>
<dbReference type="InterPro" id="IPR053138">
    <property type="entry name" value="N-alpha-Ac-DABA_deacetylase"/>
</dbReference>
<proteinExistence type="predicted"/>
<evidence type="ECO:0000256" key="6">
    <source>
        <dbReference type="SAM" id="SignalP"/>
    </source>
</evidence>
<evidence type="ECO:0000256" key="4">
    <source>
        <dbReference type="ARBA" id="ARBA00022833"/>
    </source>
</evidence>
<name>A0A5N0TDF0_9GAMM</name>
<dbReference type="SUPFAM" id="SSF53187">
    <property type="entry name" value="Zn-dependent exopeptidases"/>
    <property type="match status" value="1"/>
</dbReference>
<dbReference type="PANTHER" id="PTHR37326:SF2">
    <property type="entry name" value="SUCCINYLGLUTAMATE DESUCCINYLASE_ASPARTOACYLASE FAMILY PROTEIN"/>
    <property type="match status" value="1"/>
</dbReference>
<dbReference type="EMBL" id="VYXP01000003">
    <property type="protein sequence ID" value="KAA9132718.1"/>
    <property type="molecule type" value="Genomic_DNA"/>
</dbReference>
<keyword evidence="9" id="KW-1185">Reference proteome</keyword>
<feature type="domain" description="Succinylglutamate desuccinylase/Aspartoacylase catalytic" evidence="7">
    <location>
        <begin position="99"/>
        <end position="277"/>
    </location>
</feature>
<dbReference type="CDD" id="cd06251">
    <property type="entry name" value="M14_ASTE_ASPA-like"/>
    <property type="match status" value="1"/>
</dbReference>
<dbReference type="InterPro" id="IPR055438">
    <property type="entry name" value="AstE_AspA_cat"/>
</dbReference>
<feature type="chain" id="PRO_5024301153" evidence="6">
    <location>
        <begin position="22"/>
        <end position="401"/>
    </location>
</feature>
<dbReference type="RefSeq" id="WP_150863440.1">
    <property type="nucleotide sequence ID" value="NZ_VYXP01000003.1"/>
</dbReference>
<reference evidence="8 9" key="1">
    <citation type="submission" date="2019-09" db="EMBL/GenBank/DDBJ databases">
        <title>Wenzhouxiangella sp. Genome sequencing and assembly.</title>
        <authorList>
            <person name="Zhang R."/>
        </authorList>
    </citation>
    <scope>NUCLEOTIDE SEQUENCE [LARGE SCALE GENOMIC DNA]</scope>
    <source>
        <strain evidence="8 9">W260</strain>
    </source>
</reference>